<evidence type="ECO:0000313" key="1">
    <source>
        <dbReference type="EMBL" id="KYN08435.1"/>
    </source>
</evidence>
<dbReference type="Proteomes" id="UP000078542">
    <property type="component" value="Unassembled WGS sequence"/>
</dbReference>
<keyword evidence="2" id="KW-1185">Reference proteome</keyword>
<gene>
    <name evidence="1" type="ORF">ALC62_00579</name>
</gene>
<proteinExistence type="predicted"/>
<name>A0A151IQK8_9HYME</name>
<reference evidence="1 2" key="1">
    <citation type="submission" date="2016-03" db="EMBL/GenBank/DDBJ databases">
        <title>Cyphomyrmex costatus WGS genome.</title>
        <authorList>
            <person name="Nygaard S."/>
            <person name="Hu H."/>
            <person name="Boomsma J."/>
            <person name="Zhang G."/>
        </authorList>
    </citation>
    <scope>NUCLEOTIDE SEQUENCE [LARGE SCALE GENOMIC DNA]</scope>
    <source>
        <strain evidence="1">MS0001</strain>
        <tissue evidence="1">Whole body</tissue>
    </source>
</reference>
<sequence length="106" mass="11403">MCESVADRLYPAAVTARTALLVGAARTSGQLHEAPWLILPVVICLSQRLSHACLSACRYLDNCGNSRANTCKTESRPVMEGTLLLDQNQSVAGGFRPSTVYFGDSE</sequence>
<accession>A0A151IQK8</accession>
<protein>
    <submittedName>
        <fullName evidence="1">Uncharacterized protein</fullName>
    </submittedName>
</protein>
<evidence type="ECO:0000313" key="2">
    <source>
        <dbReference type="Proteomes" id="UP000078542"/>
    </source>
</evidence>
<organism evidence="1 2">
    <name type="scientific">Cyphomyrmex costatus</name>
    <dbReference type="NCBI Taxonomy" id="456900"/>
    <lineage>
        <taxon>Eukaryota</taxon>
        <taxon>Metazoa</taxon>
        <taxon>Ecdysozoa</taxon>
        <taxon>Arthropoda</taxon>
        <taxon>Hexapoda</taxon>
        <taxon>Insecta</taxon>
        <taxon>Pterygota</taxon>
        <taxon>Neoptera</taxon>
        <taxon>Endopterygota</taxon>
        <taxon>Hymenoptera</taxon>
        <taxon>Apocrita</taxon>
        <taxon>Aculeata</taxon>
        <taxon>Formicoidea</taxon>
        <taxon>Formicidae</taxon>
        <taxon>Myrmicinae</taxon>
        <taxon>Cyphomyrmex</taxon>
    </lineage>
</organism>
<dbReference type="AlphaFoldDB" id="A0A151IQK8"/>
<dbReference type="EMBL" id="KQ976775">
    <property type="protein sequence ID" value="KYN08435.1"/>
    <property type="molecule type" value="Genomic_DNA"/>
</dbReference>